<organism evidence="2">
    <name type="scientific">Rhipicephalus appendiculatus</name>
    <name type="common">Brown ear tick</name>
    <dbReference type="NCBI Taxonomy" id="34631"/>
    <lineage>
        <taxon>Eukaryota</taxon>
        <taxon>Metazoa</taxon>
        <taxon>Ecdysozoa</taxon>
        <taxon>Arthropoda</taxon>
        <taxon>Chelicerata</taxon>
        <taxon>Arachnida</taxon>
        <taxon>Acari</taxon>
        <taxon>Parasitiformes</taxon>
        <taxon>Ixodida</taxon>
        <taxon>Ixodoidea</taxon>
        <taxon>Ixodidae</taxon>
        <taxon>Rhipicephalinae</taxon>
        <taxon>Rhipicephalus</taxon>
        <taxon>Rhipicephalus</taxon>
    </lineage>
</organism>
<reference evidence="2" key="1">
    <citation type="journal article" date="2016" name="Ticks Tick Borne Dis.">
        <title>De novo assembly and annotation of the salivary gland transcriptome of Rhipicephalus appendiculatus male and female ticks during blood feeding.</title>
        <authorList>
            <person name="de Castro M.H."/>
            <person name="de Klerk D."/>
            <person name="Pienaar R."/>
            <person name="Latif A.A."/>
            <person name="Rees D.J."/>
            <person name="Mans B.J."/>
        </authorList>
    </citation>
    <scope>NUCLEOTIDE SEQUENCE</scope>
    <source>
        <tissue evidence="2">Salivary glands</tissue>
    </source>
</reference>
<dbReference type="AlphaFoldDB" id="A0A131YEC5"/>
<keyword evidence="1" id="KW-0732">Signal</keyword>
<accession>A0A131YEC5</accession>
<sequence>MSVSLSEAFPFLLPLTLAVMCLTHELWYNLHSGEICKTAYSLFTIYCLLSYPHSLCVSNSSAYVSCGSDVGHNAGKCSRQEFSSFVLFYIR</sequence>
<dbReference type="EMBL" id="GEDV01010938">
    <property type="protein sequence ID" value="JAP77619.1"/>
    <property type="molecule type" value="Transcribed_RNA"/>
</dbReference>
<proteinExistence type="predicted"/>
<feature type="signal peptide" evidence="1">
    <location>
        <begin position="1"/>
        <end position="18"/>
    </location>
</feature>
<evidence type="ECO:0000256" key="1">
    <source>
        <dbReference type="SAM" id="SignalP"/>
    </source>
</evidence>
<feature type="chain" id="PRO_5007284893" description="Secreted protein" evidence="1">
    <location>
        <begin position="19"/>
        <end position="91"/>
    </location>
</feature>
<evidence type="ECO:0008006" key="3">
    <source>
        <dbReference type="Google" id="ProtNLM"/>
    </source>
</evidence>
<protein>
    <recommendedName>
        <fullName evidence="3">Secreted protein</fullName>
    </recommendedName>
</protein>
<evidence type="ECO:0000313" key="2">
    <source>
        <dbReference type="EMBL" id="JAP77619.1"/>
    </source>
</evidence>
<name>A0A131YEC5_RHIAP</name>